<dbReference type="PROSITE" id="PS50126">
    <property type="entry name" value="S1"/>
    <property type="match status" value="1"/>
</dbReference>
<dbReference type="Gene3D" id="2.40.50.140">
    <property type="entry name" value="Nucleic acid-binding proteins"/>
    <property type="match status" value="1"/>
</dbReference>
<evidence type="ECO:0000259" key="1">
    <source>
        <dbReference type="PROSITE" id="PS50126"/>
    </source>
</evidence>
<dbReference type="InterPro" id="IPR006641">
    <property type="entry name" value="YqgF/RNaseH-like_dom"/>
</dbReference>
<dbReference type="SUPFAM" id="SSF158832">
    <property type="entry name" value="Tex N-terminal region-like"/>
    <property type="match status" value="1"/>
</dbReference>
<keyword evidence="3" id="KW-1185">Reference proteome</keyword>
<dbReference type="GO" id="GO:0006139">
    <property type="term" value="P:nucleobase-containing compound metabolic process"/>
    <property type="evidence" value="ECO:0007669"/>
    <property type="project" value="InterPro"/>
</dbReference>
<dbReference type="GO" id="GO:0006412">
    <property type="term" value="P:translation"/>
    <property type="evidence" value="ECO:0007669"/>
    <property type="project" value="TreeGrafter"/>
</dbReference>
<dbReference type="InterPro" id="IPR003029">
    <property type="entry name" value="S1_domain"/>
</dbReference>
<dbReference type="SUPFAM" id="SSF50249">
    <property type="entry name" value="Nucleic acid-binding proteins"/>
    <property type="match status" value="1"/>
</dbReference>
<dbReference type="InterPro" id="IPR032639">
    <property type="entry name" value="Tex_YqgF"/>
</dbReference>
<dbReference type="SUPFAM" id="SSF47781">
    <property type="entry name" value="RuvA domain 2-like"/>
    <property type="match status" value="2"/>
</dbReference>
<dbReference type="InterPro" id="IPR050437">
    <property type="entry name" value="Ribos_protein_bS1-like"/>
</dbReference>
<dbReference type="AlphaFoldDB" id="A0AAD3D572"/>
<dbReference type="Gene3D" id="1.10.150.310">
    <property type="entry name" value="Tex RuvX-like domain-like"/>
    <property type="match status" value="1"/>
</dbReference>
<reference evidence="2 3" key="1">
    <citation type="journal article" date="2021" name="Sci. Rep.">
        <title>The genome of the diatom Chaetoceros tenuissimus carries an ancient integrated fragment of an extant virus.</title>
        <authorList>
            <person name="Hongo Y."/>
            <person name="Kimura K."/>
            <person name="Takaki Y."/>
            <person name="Yoshida Y."/>
            <person name="Baba S."/>
            <person name="Kobayashi G."/>
            <person name="Nagasaki K."/>
            <person name="Hano T."/>
            <person name="Tomaru Y."/>
        </authorList>
    </citation>
    <scope>NUCLEOTIDE SEQUENCE [LARGE SCALE GENOMIC DNA]</scope>
    <source>
        <strain evidence="2 3">NIES-3715</strain>
    </source>
</reference>
<dbReference type="InterPro" id="IPR010994">
    <property type="entry name" value="RuvA_2-like"/>
</dbReference>
<accession>A0AAD3D572</accession>
<comment type="caution">
    <text evidence="2">The sequence shown here is derived from an EMBL/GenBank/DDBJ whole genome shotgun (WGS) entry which is preliminary data.</text>
</comment>
<name>A0AAD3D572_9STRA</name>
<proteinExistence type="predicted"/>
<dbReference type="GO" id="GO:0003729">
    <property type="term" value="F:mRNA binding"/>
    <property type="evidence" value="ECO:0007669"/>
    <property type="project" value="TreeGrafter"/>
</dbReference>
<dbReference type="SMART" id="SM00732">
    <property type="entry name" value="YqgFc"/>
    <property type="match status" value="1"/>
</dbReference>
<dbReference type="InterPro" id="IPR023319">
    <property type="entry name" value="Tex-like_HTH_dom_sf"/>
</dbReference>
<dbReference type="Pfam" id="PF00575">
    <property type="entry name" value="S1"/>
    <property type="match status" value="1"/>
</dbReference>
<dbReference type="SMART" id="SM00316">
    <property type="entry name" value="S1"/>
    <property type="match status" value="1"/>
</dbReference>
<sequence length="741" mass="83501">MASYQKLSRAWVKCKVFAPASKEIQMAIERTLPLLHDDPTAVPFICRYRTDVIEPLTTKHVHHLSDCIQKYDSLSTLRNKILPHLQSKDTDDMDNKELISRVETSISKTELEDIYAPFKPPSKGSLEDRIRSEHPELVRAIDDLWSKKDVNKNTKYTPRDAAITLLANRIANDVDVIDAIMKHCEAHCKISTKAAAKSKKRKLDGQKLNSKETHDKYTMYHDFSNSLKYLRDHQVLAIRRGVDKKELKMSFEIDNGRIERIIGGVISRSHPLYKDAIHDAFSRLLRKRCTLRVWKDRCALAESRAIEVFCENLYKAMLEPPATISSTYILVLDPGFQAGIKCAILKSSGAVERLETIKYMGNSRTSGKRQLKKLLCDVNSLTGNNDVCVILGNGHGTREVRELVLDSSKEANMPVDIRLVNEAGASVWSVTENAMVEFPKETAASIASVSIGRRFLNPLHELVKIPPRSLGLGMYQHDLSMKDLDKKLSITSTEAVAEVGVDINICSKEILSKVPSLNSKLCTEIIENGKEALDNTLIHPESYDIARYLLKKLNWQLGNKDSLQLSGKKSEDEREIIWRKLGKKASKRFSTPEERCYTIIEQLYYSILNPDPRLRRTESTAFNSNSIANEKSYSKLPSHITNIQELQKALPLRAIAGTVRNVVDFGVFIDFAFEHDGLLHRSKLGNVSLHSLLIGQEIGIDILGVSSSGKISLSLHGLDFPMEILDDKSKTSRGKRKLSSR</sequence>
<organism evidence="2 3">
    <name type="scientific">Chaetoceros tenuissimus</name>
    <dbReference type="NCBI Taxonomy" id="426638"/>
    <lineage>
        <taxon>Eukaryota</taxon>
        <taxon>Sar</taxon>
        <taxon>Stramenopiles</taxon>
        <taxon>Ochrophyta</taxon>
        <taxon>Bacillariophyta</taxon>
        <taxon>Coscinodiscophyceae</taxon>
        <taxon>Chaetocerotophycidae</taxon>
        <taxon>Chaetocerotales</taxon>
        <taxon>Chaetocerotaceae</taxon>
        <taxon>Chaetoceros</taxon>
    </lineage>
</organism>
<dbReference type="InterPro" id="IPR012340">
    <property type="entry name" value="NA-bd_OB-fold"/>
</dbReference>
<dbReference type="Proteomes" id="UP001054902">
    <property type="component" value="Unassembled WGS sequence"/>
</dbReference>
<dbReference type="PANTHER" id="PTHR10724:SF10">
    <property type="entry name" value="S1 RNA-BINDING DOMAIN-CONTAINING PROTEIN 1"/>
    <property type="match status" value="1"/>
</dbReference>
<gene>
    <name evidence="2" type="ORF">CTEN210_14173</name>
</gene>
<dbReference type="InterPro" id="IPR037027">
    <property type="entry name" value="YqgF/RNaseH-like_dom_sf"/>
</dbReference>
<dbReference type="SUPFAM" id="SSF53098">
    <property type="entry name" value="Ribonuclease H-like"/>
    <property type="match status" value="1"/>
</dbReference>
<dbReference type="Gene3D" id="1.10.3500.10">
    <property type="entry name" value="Tex N-terminal region-like"/>
    <property type="match status" value="1"/>
</dbReference>
<feature type="domain" description="S1 motif" evidence="1">
    <location>
        <begin position="652"/>
        <end position="716"/>
    </location>
</feature>
<dbReference type="Pfam" id="PF16921">
    <property type="entry name" value="Tex_YqgF"/>
    <property type="match status" value="1"/>
</dbReference>
<dbReference type="Pfam" id="PF17674">
    <property type="entry name" value="HHH_9"/>
    <property type="match status" value="1"/>
</dbReference>
<dbReference type="PANTHER" id="PTHR10724">
    <property type="entry name" value="30S RIBOSOMAL PROTEIN S1"/>
    <property type="match status" value="1"/>
</dbReference>
<dbReference type="Gene3D" id="1.10.10.650">
    <property type="entry name" value="RuvA domain 2-like"/>
    <property type="match status" value="1"/>
</dbReference>
<dbReference type="InterPro" id="IPR012337">
    <property type="entry name" value="RNaseH-like_sf"/>
</dbReference>
<evidence type="ECO:0000313" key="2">
    <source>
        <dbReference type="EMBL" id="GFH57697.1"/>
    </source>
</evidence>
<dbReference type="InterPro" id="IPR023323">
    <property type="entry name" value="Tex-like_dom_sf"/>
</dbReference>
<dbReference type="Gene3D" id="3.30.420.140">
    <property type="entry name" value="YqgF/RNase H-like domain"/>
    <property type="match status" value="1"/>
</dbReference>
<dbReference type="GO" id="GO:0003735">
    <property type="term" value="F:structural constituent of ribosome"/>
    <property type="evidence" value="ECO:0007669"/>
    <property type="project" value="TreeGrafter"/>
</dbReference>
<dbReference type="InterPro" id="IPR041692">
    <property type="entry name" value="HHH_9"/>
</dbReference>
<protein>
    <recommendedName>
        <fullName evidence="1">S1 motif domain-containing protein</fullName>
    </recommendedName>
</protein>
<evidence type="ECO:0000313" key="3">
    <source>
        <dbReference type="Proteomes" id="UP001054902"/>
    </source>
</evidence>
<dbReference type="EMBL" id="BLLK01000058">
    <property type="protein sequence ID" value="GFH57697.1"/>
    <property type="molecule type" value="Genomic_DNA"/>
</dbReference>